<evidence type="ECO:0000313" key="2">
    <source>
        <dbReference type="Proteomes" id="UP001322277"/>
    </source>
</evidence>
<dbReference type="RefSeq" id="XP_062786488.1">
    <property type="nucleotide sequence ID" value="XM_062930437.1"/>
</dbReference>
<sequence>MTPPQRNAGGRGEAIINYLKGPVRPPREVAVIPNGRATRSPLRLSNSGRTSCFFLCTLPSFSLSFSLAFLLREGQTGSRLGHPTHTPLPPFTITAASSSCFSRGSSSLASSPDSTVVKVSVFSRFDPSHPPHITWLRLITTHFVGYRASATSSTNRQCVAGVAGVADVDKWPVLRPSNPPIHPHPDSTNDLCQTHTSMHLVSSALCALSLSSPFPLDITI</sequence>
<protein>
    <submittedName>
        <fullName evidence="1">Uncharacterized protein</fullName>
    </submittedName>
</protein>
<name>A0AAX4J1K6_9PEZI</name>
<dbReference type="GeneID" id="87950781"/>
<evidence type="ECO:0000313" key="1">
    <source>
        <dbReference type="EMBL" id="WQF89267.1"/>
    </source>
</evidence>
<dbReference type="KEGG" id="cdet:87950781"/>
<keyword evidence="2" id="KW-1185">Reference proteome</keyword>
<dbReference type="EMBL" id="CP137314">
    <property type="protein sequence ID" value="WQF89267.1"/>
    <property type="molecule type" value="Genomic_DNA"/>
</dbReference>
<proteinExistence type="predicted"/>
<gene>
    <name evidence="1" type="ORF">CDEST_14281</name>
</gene>
<organism evidence="1 2">
    <name type="scientific">Colletotrichum destructivum</name>
    <dbReference type="NCBI Taxonomy" id="34406"/>
    <lineage>
        <taxon>Eukaryota</taxon>
        <taxon>Fungi</taxon>
        <taxon>Dikarya</taxon>
        <taxon>Ascomycota</taxon>
        <taxon>Pezizomycotina</taxon>
        <taxon>Sordariomycetes</taxon>
        <taxon>Hypocreomycetidae</taxon>
        <taxon>Glomerellales</taxon>
        <taxon>Glomerellaceae</taxon>
        <taxon>Colletotrichum</taxon>
        <taxon>Colletotrichum destructivum species complex</taxon>
    </lineage>
</organism>
<reference evidence="2" key="1">
    <citation type="journal article" date="2023" name="bioRxiv">
        <title>Complete genome of the Medicago anthracnose fungus, Colletotrichum destructivum, reveals a mini-chromosome-like region within a core chromosome.</title>
        <authorList>
            <person name="Lapalu N."/>
            <person name="Simon A."/>
            <person name="Lu A."/>
            <person name="Plaumann P.-L."/>
            <person name="Amselem J."/>
            <person name="Pigne S."/>
            <person name="Auger A."/>
            <person name="Koch C."/>
            <person name="Dallery J.-F."/>
            <person name="O'Connell R.J."/>
        </authorList>
    </citation>
    <scope>NUCLEOTIDE SEQUENCE [LARGE SCALE GENOMIC DNA]</scope>
    <source>
        <strain evidence="2">CBS 520.97</strain>
    </source>
</reference>
<dbReference type="Proteomes" id="UP001322277">
    <property type="component" value="Chromosome 10"/>
</dbReference>
<dbReference type="AlphaFoldDB" id="A0AAX4J1K6"/>
<accession>A0AAX4J1K6</accession>